<organism evidence="1 2">
    <name type="scientific">Caballeronia arvi</name>
    <dbReference type="NCBI Taxonomy" id="1777135"/>
    <lineage>
        <taxon>Bacteria</taxon>
        <taxon>Pseudomonadati</taxon>
        <taxon>Pseudomonadota</taxon>
        <taxon>Betaproteobacteria</taxon>
        <taxon>Burkholderiales</taxon>
        <taxon>Burkholderiaceae</taxon>
        <taxon>Caballeronia</taxon>
    </lineage>
</organism>
<dbReference type="OrthoDB" id="8778495at2"/>
<comment type="caution">
    <text evidence="1">The sequence shown here is derived from an EMBL/GenBank/DDBJ whole genome shotgun (WGS) entry which is preliminary data.</text>
</comment>
<dbReference type="RefSeq" id="WP_061145493.1">
    <property type="nucleotide sequence ID" value="NZ_FCOM02000002.1"/>
</dbReference>
<dbReference type="Proteomes" id="UP000055019">
    <property type="component" value="Unassembled WGS sequence"/>
</dbReference>
<reference evidence="1" key="1">
    <citation type="submission" date="2016-01" db="EMBL/GenBank/DDBJ databases">
        <authorList>
            <person name="Peeters C."/>
        </authorList>
    </citation>
    <scope>NUCLEOTIDE SEQUENCE [LARGE SCALE GENOMIC DNA]</scope>
    <source>
        <strain evidence="1">LMG 29317</strain>
    </source>
</reference>
<dbReference type="AlphaFoldDB" id="A0A158FPQ6"/>
<evidence type="ECO:0000313" key="2">
    <source>
        <dbReference type="Proteomes" id="UP000055019"/>
    </source>
</evidence>
<proteinExistence type="predicted"/>
<sequence length="86" mass="9844">MKRPHPKKEIEAALLYAEANGWVVEPKKGNGHAWGRIYCPYNDSDCRCGEFCITSIWSTPRNAVNHANNLKRVVDNCTTRRKKTAR</sequence>
<accession>A0A158FPQ6</accession>
<name>A0A158FPQ6_9BURK</name>
<dbReference type="EMBL" id="FCOM02000002">
    <property type="protein sequence ID" value="SAL21782.1"/>
    <property type="molecule type" value="Genomic_DNA"/>
</dbReference>
<gene>
    <name evidence="1" type="ORF">AWB74_00840</name>
</gene>
<protein>
    <submittedName>
        <fullName evidence="1">Uncharacterized protein</fullName>
    </submittedName>
</protein>
<evidence type="ECO:0000313" key="1">
    <source>
        <dbReference type="EMBL" id="SAL21782.1"/>
    </source>
</evidence>
<keyword evidence="2" id="KW-1185">Reference proteome</keyword>